<keyword evidence="3" id="KW-1185">Reference proteome</keyword>
<evidence type="ECO:0000313" key="2">
    <source>
        <dbReference type="EMBL" id="KAA3474928.1"/>
    </source>
</evidence>
<dbReference type="GO" id="GO:0016301">
    <property type="term" value="F:kinase activity"/>
    <property type="evidence" value="ECO:0007669"/>
    <property type="project" value="UniProtKB-KW"/>
</dbReference>
<dbReference type="PANTHER" id="PTHR15243">
    <property type="entry name" value="SERINE/THREONINE-PROTEIN KINASE 19"/>
    <property type="match status" value="1"/>
</dbReference>
<proteinExistence type="inferred from homology"/>
<dbReference type="EMBL" id="SMMG02000005">
    <property type="protein sequence ID" value="KAA3474928.1"/>
    <property type="molecule type" value="Genomic_DNA"/>
</dbReference>
<organism evidence="2 3">
    <name type="scientific">Gossypium australe</name>
    <dbReference type="NCBI Taxonomy" id="47621"/>
    <lineage>
        <taxon>Eukaryota</taxon>
        <taxon>Viridiplantae</taxon>
        <taxon>Streptophyta</taxon>
        <taxon>Embryophyta</taxon>
        <taxon>Tracheophyta</taxon>
        <taxon>Spermatophyta</taxon>
        <taxon>Magnoliopsida</taxon>
        <taxon>eudicotyledons</taxon>
        <taxon>Gunneridae</taxon>
        <taxon>Pentapetalae</taxon>
        <taxon>rosids</taxon>
        <taxon>malvids</taxon>
        <taxon>Malvales</taxon>
        <taxon>Malvaceae</taxon>
        <taxon>Malvoideae</taxon>
        <taxon>Gossypium</taxon>
    </lineage>
</organism>
<sequence length="350" mass="40267">MERGKKRRREEEEIEAENIDANHSLSLEQNLSFSDTNVALRMMRAQFPQIDKSQLYSSVKDRTQVDRELESLRRDKVVRIFKLNTGQDDHGIMFLEDYLKQLEHVVKRMEEKKQGGVDVFKWFKGHVIESKLEPSIEHEELLHTEKLATCVDFKWLRPFAQNVVALICPGCHFHVHQCMHYALLSLGGQVKDGHISLLINAGLLTRQLIDPNMYWFAIPNIGSVLKGLSQCCTYSVLILLGLQGRKELLSLLNRRRYKEMMLAPLEKMRLRLSPLDMRFHLRDLIGSGHLKTAHTPSGIVVQEDATSCDRLTKEPQATIVIRSRALQIMQDEVSVFPSKSCTIHLFGNLL</sequence>
<dbReference type="PANTHER" id="PTHR15243:SF0">
    <property type="entry name" value="SERINE_THREONINE-PROTEIN KINASE 19"/>
    <property type="match status" value="1"/>
</dbReference>
<name>A0A5B6W166_9ROSI</name>
<dbReference type="AlphaFoldDB" id="A0A5B6W166"/>
<evidence type="ECO:0000313" key="3">
    <source>
        <dbReference type="Proteomes" id="UP000325315"/>
    </source>
</evidence>
<keyword evidence="2" id="KW-0808">Transferase</keyword>
<gene>
    <name evidence="2" type="ORF">EPI10_025170</name>
</gene>
<keyword evidence="2" id="KW-0418">Kinase</keyword>
<comment type="caution">
    <text evidence="2">The sequence shown here is derived from an EMBL/GenBank/DDBJ whole genome shotgun (WGS) entry which is preliminary data.</text>
</comment>
<accession>A0A5B6W166</accession>
<protein>
    <submittedName>
        <fullName evidence="2">Serine/threonine-protein kinase 19-like protein isoform X1</fullName>
    </submittedName>
</protein>
<dbReference type="Pfam" id="PF10494">
    <property type="entry name" value="Stk19"/>
    <property type="match status" value="1"/>
</dbReference>
<dbReference type="InterPro" id="IPR018865">
    <property type="entry name" value="STK19-like"/>
</dbReference>
<evidence type="ECO:0000256" key="1">
    <source>
        <dbReference type="ARBA" id="ARBA00093458"/>
    </source>
</evidence>
<comment type="similarity">
    <text evidence="1">Belongs to the STK19 family.</text>
</comment>
<reference evidence="3" key="1">
    <citation type="journal article" date="2019" name="Plant Biotechnol. J.">
        <title>Genome sequencing of the Australian wild diploid species Gossypium australe highlights disease resistance and delayed gland morphogenesis.</title>
        <authorList>
            <person name="Cai Y."/>
            <person name="Cai X."/>
            <person name="Wang Q."/>
            <person name="Wang P."/>
            <person name="Zhang Y."/>
            <person name="Cai C."/>
            <person name="Xu Y."/>
            <person name="Wang K."/>
            <person name="Zhou Z."/>
            <person name="Wang C."/>
            <person name="Geng S."/>
            <person name="Li B."/>
            <person name="Dong Q."/>
            <person name="Hou Y."/>
            <person name="Wang H."/>
            <person name="Ai P."/>
            <person name="Liu Z."/>
            <person name="Yi F."/>
            <person name="Sun M."/>
            <person name="An G."/>
            <person name="Cheng J."/>
            <person name="Zhang Y."/>
            <person name="Shi Q."/>
            <person name="Xie Y."/>
            <person name="Shi X."/>
            <person name="Chang Y."/>
            <person name="Huang F."/>
            <person name="Chen Y."/>
            <person name="Hong S."/>
            <person name="Mi L."/>
            <person name="Sun Q."/>
            <person name="Zhang L."/>
            <person name="Zhou B."/>
            <person name="Peng R."/>
            <person name="Zhang X."/>
            <person name="Liu F."/>
        </authorList>
    </citation>
    <scope>NUCLEOTIDE SEQUENCE [LARGE SCALE GENOMIC DNA]</scope>
    <source>
        <strain evidence="3">cv. PA1801</strain>
    </source>
</reference>
<dbReference type="Proteomes" id="UP000325315">
    <property type="component" value="Unassembled WGS sequence"/>
</dbReference>
<dbReference type="OrthoDB" id="10261701at2759"/>